<dbReference type="SUPFAM" id="SSF52540">
    <property type="entry name" value="P-loop containing nucleoside triphosphate hydrolases"/>
    <property type="match status" value="1"/>
</dbReference>
<dbReference type="SMART" id="SM00533">
    <property type="entry name" value="MUTSd"/>
    <property type="match status" value="1"/>
</dbReference>
<evidence type="ECO:0000313" key="7">
    <source>
        <dbReference type="Proteomes" id="UP001549106"/>
    </source>
</evidence>
<dbReference type="GO" id="GO:0004519">
    <property type="term" value="F:endonuclease activity"/>
    <property type="evidence" value="ECO:0007669"/>
    <property type="project" value="UniProtKB-KW"/>
</dbReference>
<dbReference type="InterPro" id="IPR027417">
    <property type="entry name" value="P-loop_NTPase"/>
</dbReference>
<dbReference type="Gene3D" id="3.40.50.300">
    <property type="entry name" value="P-loop containing nucleotide triphosphate hydrolases"/>
    <property type="match status" value="1"/>
</dbReference>
<evidence type="ECO:0000259" key="5">
    <source>
        <dbReference type="PROSITE" id="PS00486"/>
    </source>
</evidence>
<dbReference type="RefSeq" id="WP_257465523.1">
    <property type="nucleotide sequence ID" value="NZ_JANJZT010000037.1"/>
</dbReference>
<evidence type="ECO:0000256" key="2">
    <source>
        <dbReference type="ARBA" id="ARBA00022741"/>
    </source>
</evidence>
<dbReference type="InterPro" id="IPR005747">
    <property type="entry name" value="MutS2"/>
</dbReference>
<sequence>MIKTEHILEFDKIKETWKTFALTENARTEIEKTKPMMSEREVAARLRETSEAKNMIEKFGQPPLAAMSNIREWMHIAETGGCLTPEQLEEAEKALVAVERMKKYLCQGKNYHIPLAFYEENLYSFEDIREAISQQIRGGQVCDGASRTLKSCRQDIEKEERTMREKADNALRANKSCMADSFSTLRNGHICIPVKSEFKSRIKGNVIDRSATGSTVFIEPTAAARHYDALQLLYIEEENEVRRILYVLTDMLYQQKEVIEQDLCMIEKMDFIFSKAKLSLEYDGTEPVINTERRIVIKDGRHPLMDKNICVPLQFSVGNGVNGIVITGPNTGGKTVALKTVALNCMMAQSGLHVTCRQAEICMNSNFLCDIGDGQNLSENLSTFSAHIANVLDILKKAGRESLVIMDELGSGTDPAEGMGIAVAILEELRNSGALFLVTTHYPEVKQYADRTEGIQNARMTFNRETLKPEYQLVIGEAGESCAFYIAGKMGMPEHMIKNAAMAAYGKDELPEDLRNLTSGNQLKKERTGGIQKQKNILSTAKAKFHPGDSVMILPDKKIGIVCQPENEKGVLRVQLPGKKIYINHKRVKLVVAAEKLYPEDYDFSIIFDTVENRKLRHQLDRGKMIEKEITLE</sequence>
<keyword evidence="2" id="KW-0547">Nucleotide-binding</keyword>
<dbReference type="Proteomes" id="UP001549106">
    <property type="component" value="Unassembled WGS sequence"/>
</dbReference>
<keyword evidence="4" id="KW-0238">DNA-binding</keyword>
<dbReference type="SUPFAM" id="SSF48334">
    <property type="entry name" value="DNA repair protein MutS, domain III"/>
    <property type="match status" value="1"/>
</dbReference>
<keyword evidence="6" id="KW-0255">Endonuclease</keyword>
<proteinExistence type="predicted"/>
<keyword evidence="7" id="KW-1185">Reference proteome</keyword>
<dbReference type="InterPro" id="IPR045076">
    <property type="entry name" value="MutS"/>
</dbReference>
<evidence type="ECO:0000256" key="4">
    <source>
        <dbReference type="ARBA" id="ARBA00023125"/>
    </source>
</evidence>
<dbReference type="InterPro" id="IPR000432">
    <property type="entry name" value="DNA_mismatch_repair_MutS_C"/>
</dbReference>
<gene>
    <name evidence="6" type="ORF">ABID24_003407</name>
</gene>
<dbReference type="PROSITE" id="PS00486">
    <property type="entry name" value="DNA_MISMATCH_REPAIR_2"/>
    <property type="match status" value="1"/>
</dbReference>
<dbReference type="Pfam" id="PF00488">
    <property type="entry name" value="MutS_V"/>
    <property type="match status" value="1"/>
</dbReference>
<keyword evidence="3" id="KW-0067">ATP-binding</keyword>
<reference evidence="6 7" key="1">
    <citation type="submission" date="2024-06" db="EMBL/GenBank/DDBJ databases">
        <title>Genomic Encyclopedia of Type Strains, Phase IV (KMG-IV): sequencing the most valuable type-strain genomes for metagenomic binning, comparative biology and taxonomic classification.</title>
        <authorList>
            <person name="Goeker M."/>
        </authorList>
    </citation>
    <scope>NUCLEOTIDE SEQUENCE [LARGE SCALE GENOMIC DNA]</scope>
    <source>
        <strain evidence="6 7">DSM 29492</strain>
    </source>
</reference>
<feature type="domain" description="DNA mismatch repair proteins mutS family" evidence="5">
    <location>
        <begin position="402"/>
        <end position="418"/>
    </location>
</feature>
<protein>
    <submittedName>
        <fullName evidence="6">DsDNA-specific endonuclease/ATPase MutS2</fullName>
    </submittedName>
</protein>
<dbReference type="PANTHER" id="PTHR48466">
    <property type="entry name" value="OS10G0509000 PROTEIN-RELATED"/>
    <property type="match status" value="1"/>
</dbReference>
<evidence type="ECO:0000313" key="6">
    <source>
        <dbReference type="EMBL" id="MET3752145.1"/>
    </source>
</evidence>
<organism evidence="6 7">
    <name type="scientific">Blautia caecimuris</name>
    <dbReference type="NCBI Taxonomy" id="1796615"/>
    <lineage>
        <taxon>Bacteria</taxon>
        <taxon>Bacillati</taxon>
        <taxon>Bacillota</taxon>
        <taxon>Clostridia</taxon>
        <taxon>Lachnospirales</taxon>
        <taxon>Lachnospiraceae</taxon>
        <taxon>Blautia</taxon>
    </lineage>
</organism>
<dbReference type="PANTHER" id="PTHR48466:SF2">
    <property type="entry name" value="OS10G0509000 PROTEIN"/>
    <property type="match status" value="1"/>
</dbReference>
<dbReference type="EMBL" id="JBEPMJ010000038">
    <property type="protein sequence ID" value="MET3752145.1"/>
    <property type="molecule type" value="Genomic_DNA"/>
</dbReference>
<keyword evidence="1" id="KW-0540">Nuclease</keyword>
<dbReference type="InterPro" id="IPR007696">
    <property type="entry name" value="DNA_mismatch_repair_MutS_core"/>
</dbReference>
<accession>A0ABV2M6R7</accession>
<evidence type="ECO:0000256" key="3">
    <source>
        <dbReference type="ARBA" id="ARBA00022840"/>
    </source>
</evidence>
<dbReference type="SMART" id="SM00534">
    <property type="entry name" value="MUTSac"/>
    <property type="match status" value="1"/>
</dbReference>
<dbReference type="PIRSF" id="PIRSF005814">
    <property type="entry name" value="MutS_YshD"/>
    <property type="match status" value="1"/>
</dbReference>
<dbReference type="NCBIfam" id="TIGR01069">
    <property type="entry name" value="mutS2"/>
    <property type="match status" value="1"/>
</dbReference>
<dbReference type="InterPro" id="IPR036187">
    <property type="entry name" value="DNA_mismatch_repair_MutS_sf"/>
</dbReference>
<keyword evidence="6" id="KW-0378">Hydrolase</keyword>
<name>A0ABV2M6R7_9FIRM</name>
<evidence type="ECO:0000256" key="1">
    <source>
        <dbReference type="ARBA" id="ARBA00022722"/>
    </source>
</evidence>
<comment type="caution">
    <text evidence="6">The sequence shown here is derived from an EMBL/GenBank/DDBJ whole genome shotgun (WGS) entry which is preliminary data.</text>
</comment>